<dbReference type="Pfam" id="PF00149">
    <property type="entry name" value="Metallophos"/>
    <property type="match status" value="1"/>
</dbReference>
<evidence type="ECO:0000313" key="6">
    <source>
        <dbReference type="Proteomes" id="UP000613113"/>
    </source>
</evidence>
<sequence length="563" mass="61032">MQRSFKFAGLLTLSILAACTTPANQQPTTAITIFSINDFHGNLQAEQPVPYFASEPDPVNPGQLRKIPAGGYAYLAAKLKERRAAVSSSILVGGGDLIGASPMGSALLKDEPVIEALNQMQLSVTAVGNHEFDSGTADLMRKMQGGCPATGCAYAGFHGADYAYLGANVFEQGKSVPWLTPYVIRQIGDIKVGFVGAVTSDVPNLVAGDAVRRLRFADEAESINRYVPELKQQGVQAIVALIHEGAVYKGPENDPTYRCDGLQGPIIPIVKKLDKAVSLVISGHSHQGYTCKIDGRLVVQGRSYGAFLTESTLTLDRRSGAVVRAEAVNHLINQQQIVPDAAAQRLVSQVNTQTAALRQREVVIMSRPLRRSSEATRFDSELGNLIADAQLHAARHQGHADLSLMNEGGIRSDLPSGQQAAPFHISFGDIYAVQPFGNQIVSMQLTGAQIMQVLQQQWAGGRLAEDPKKLYVSHGVTYTVRLTQPVTQRITEVRIAGKALDLEQRYTVVMNSFLADGGDGFSILKQGTERQLVGRDLDAFESYIRERGQNVSDIDLERVKVQR</sequence>
<dbReference type="PROSITE" id="PS51257">
    <property type="entry name" value="PROKAR_LIPOPROTEIN"/>
    <property type="match status" value="1"/>
</dbReference>
<comment type="caution">
    <text evidence="5">The sequence shown here is derived from an EMBL/GenBank/DDBJ whole genome shotgun (WGS) entry which is preliminary data.</text>
</comment>
<dbReference type="Proteomes" id="UP000613113">
    <property type="component" value="Unassembled WGS sequence"/>
</dbReference>
<comment type="similarity">
    <text evidence="2">Belongs to the 5'-nucleotidase family.</text>
</comment>
<proteinExistence type="inferred from homology"/>
<dbReference type="InterPro" id="IPR008334">
    <property type="entry name" value="5'-Nucleotdase_C"/>
</dbReference>
<dbReference type="PRINTS" id="PR01607">
    <property type="entry name" value="APYRASEFAMLY"/>
</dbReference>
<dbReference type="PANTHER" id="PTHR11575:SF24">
    <property type="entry name" value="5'-NUCLEOTIDASE"/>
    <property type="match status" value="1"/>
</dbReference>
<dbReference type="Gene3D" id="3.60.21.10">
    <property type="match status" value="1"/>
</dbReference>
<keyword evidence="2" id="KW-0378">Hydrolase</keyword>
<dbReference type="SUPFAM" id="SSF55816">
    <property type="entry name" value="5'-nucleotidase (syn. UDP-sugar hydrolase), C-terminal domain"/>
    <property type="match status" value="1"/>
</dbReference>
<organism evidence="5 6">
    <name type="scientific">Undibacterium griseum</name>
    <dbReference type="NCBI Taxonomy" id="2762295"/>
    <lineage>
        <taxon>Bacteria</taxon>
        <taxon>Pseudomonadati</taxon>
        <taxon>Pseudomonadota</taxon>
        <taxon>Betaproteobacteria</taxon>
        <taxon>Burkholderiales</taxon>
        <taxon>Oxalobacteraceae</taxon>
        <taxon>Undibacterium</taxon>
    </lineage>
</organism>
<feature type="domain" description="Calcineurin-like phosphoesterase" evidence="3">
    <location>
        <begin position="33"/>
        <end position="287"/>
    </location>
</feature>
<keyword evidence="6" id="KW-1185">Reference proteome</keyword>
<evidence type="ECO:0000256" key="2">
    <source>
        <dbReference type="RuleBase" id="RU362119"/>
    </source>
</evidence>
<dbReference type="InterPro" id="IPR036907">
    <property type="entry name" value="5'-Nucleotdase_C_sf"/>
</dbReference>
<evidence type="ECO:0000256" key="1">
    <source>
        <dbReference type="ARBA" id="ARBA00022729"/>
    </source>
</evidence>
<dbReference type="EMBL" id="JACOGC010000004">
    <property type="protein sequence ID" value="MBC3885813.1"/>
    <property type="molecule type" value="Genomic_DNA"/>
</dbReference>
<feature type="domain" description="5'-Nucleotidase C-terminal" evidence="4">
    <location>
        <begin position="377"/>
        <end position="526"/>
    </location>
</feature>
<evidence type="ECO:0000313" key="5">
    <source>
        <dbReference type="EMBL" id="MBC3885813.1"/>
    </source>
</evidence>
<reference evidence="5 6" key="1">
    <citation type="submission" date="2020-08" db="EMBL/GenBank/DDBJ databases">
        <title>Novel species isolated from subtropical streams in China.</title>
        <authorList>
            <person name="Lu H."/>
        </authorList>
    </citation>
    <scope>NUCLEOTIDE SEQUENCE [LARGE SCALE GENOMIC DNA]</scope>
    <source>
        <strain evidence="5 6">FT31W</strain>
    </source>
</reference>
<feature type="chain" id="PRO_5044970661" evidence="2">
    <location>
        <begin position="26"/>
        <end position="563"/>
    </location>
</feature>
<dbReference type="RefSeq" id="WP_186863367.1">
    <property type="nucleotide sequence ID" value="NZ_JACOGC010000004.1"/>
</dbReference>
<evidence type="ECO:0000259" key="4">
    <source>
        <dbReference type="Pfam" id="PF02872"/>
    </source>
</evidence>
<dbReference type="InterPro" id="IPR006179">
    <property type="entry name" value="5_nucleotidase/apyrase"/>
</dbReference>
<name>A0ABR6YPI9_9BURK</name>
<protein>
    <submittedName>
        <fullName evidence="5">Bifunctional metallophosphatase/5'-nucleotidase</fullName>
    </submittedName>
</protein>
<feature type="signal peptide" evidence="2">
    <location>
        <begin position="1"/>
        <end position="25"/>
    </location>
</feature>
<dbReference type="Gene3D" id="3.90.780.10">
    <property type="entry name" value="5'-Nucleotidase, C-terminal domain"/>
    <property type="match status" value="1"/>
</dbReference>
<dbReference type="InterPro" id="IPR004843">
    <property type="entry name" value="Calcineurin-like_PHP"/>
</dbReference>
<dbReference type="InterPro" id="IPR029052">
    <property type="entry name" value="Metallo-depent_PP-like"/>
</dbReference>
<keyword evidence="2" id="KW-0547">Nucleotide-binding</keyword>
<gene>
    <name evidence="5" type="ORF">H8K27_11780</name>
</gene>
<dbReference type="SUPFAM" id="SSF56300">
    <property type="entry name" value="Metallo-dependent phosphatases"/>
    <property type="match status" value="1"/>
</dbReference>
<keyword evidence="1 2" id="KW-0732">Signal</keyword>
<dbReference type="Pfam" id="PF02872">
    <property type="entry name" value="5_nucleotid_C"/>
    <property type="match status" value="1"/>
</dbReference>
<evidence type="ECO:0000259" key="3">
    <source>
        <dbReference type="Pfam" id="PF00149"/>
    </source>
</evidence>
<accession>A0ABR6YPI9</accession>
<dbReference type="PANTHER" id="PTHR11575">
    <property type="entry name" value="5'-NUCLEOTIDASE-RELATED"/>
    <property type="match status" value="1"/>
</dbReference>